<gene>
    <name evidence="5" type="ORF">ABVC42_08270</name>
    <name evidence="2" type="ORF">AEL95_00990</name>
    <name evidence="7" type="ORF">CEE75_02695</name>
    <name evidence="6" type="ORF">ERD32_03765</name>
    <name evidence="1" type="ORF">F1C09_00330</name>
    <name evidence="3" type="ORF">HYQ56_0354</name>
    <name evidence="4" type="ORF">RON39_00665</name>
</gene>
<reference evidence="7 10" key="2">
    <citation type="submission" date="2017-06" db="EMBL/GenBank/DDBJ databases">
        <authorList>
            <person name="Swanenburg J."/>
            <person name="Kort R."/>
        </authorList>
    </citation>
    <scope>NUCLEOTIDE SEQUENCE [LARGE SCALE GENOMIC DNA]</scope>
    <source>
        <strain evidence="7 10">RL05</strain>
    </source>
</reference>
<reference evidence="3" key="5">
    <citation type="submission" date="2020-07" db="EMBL/GenBank/DDBJ databases">
        <title>Comparative genomics analyses of Lactobacillus crispatus isolated from different ecological niches.</title>
        <authorList>
            <person name="Mancino W."/>
            <person name="Mancabelli L."/>
            <person name="Lugli G.A."/>
            <person name="Milani C."/>
            <person name="Viappiani A."/>
            <person name="Anzalone R."/>
            <person name="Longhi G."/>
            <person name="Ventura M."/>
            <person name="Turroni F."/>
        </authorList>
    </citation>
    <scope>NUCLEOTIDE SEQUENCE</scope>
    <source>
        <strain evidence="3">LB65</strain>
    </source>
</reference>
<evidence type="ECO:0000313" key="2">
    <source>
        <dbReference type="EMBL" id="KWU04808.1"/>
    </source>
</evidence>
<reference evidence="5" key="7">
    <citation type="submission" date="2024-06" db="EMBL/GenBank/DDBJ databases">
        <title>Vaginal Lactobacillus fatty acid response mechanisms reveal a metabolite-targeted strategy for bacterial vaginosis treatment.</title>
        <authorList>
            <person name="Zhu M."/>
            <person name="Blainey P.C."/>
            <person name="Bloom S.M."/>
            <person name="Kwon D.S."/>
        </authorList>
    </citation>
    <scope>NUCLEOTIDE SEQUENCE</scope>
    <source>
        <strain evidence="5">194_F1_1</strain>
    </source>
</reference>
<sequence length="66" mass="7906">MFNEENAIDAKDLHVDSFKYQSTEDMPSDAYSSWEEKHPNARVFKLEFRNIGESNEWQEMIIIYTE</sequence>
<evidence type="ECO:0000313" key="7">
    <source>
        <dbReference type="EMBL" id="TDN33325.1"/>
    </source>
</evidence>
<dbReference type="Proteomes" id="UP001253287">
    <property type="component" value="Unassembled WGS sequence"/>
</dbReference>
<reference evidence="6 9" key="3">
    <citation type="submission" date="2019-01" db="EMBL/GenBank/DDBJ databases">
        <title>The genome sequence of Lactobacillus crispatus L49.</title>
        <authorList>
            <person name="Zhong J."/>
            <person name="Zhang J."/>
        </authorList>
    </citation>
    <scope>NUCLEOTIDE SEQUENCE [LARGE SCALE GENOMIC DNA]</scope>
    <source>
        <strain evidence="6 9">L49</strain>
    </source>
</reference>
<evidence type="ECO:0000313" key="9">
    <source>
        <dbReference type="Proteomes" id="UP000289808"/>
    </source>
</evidence>
<dbReference type="Proteomes" id="UP001434419">
    <property type="component" value="Unassembled WGS sequence"/>
</dbReference>
<protein>
    <submittedName>
        <fullName evidence="2">Uncharacterized protein</fullName>
    </submittedName>
</protein>
<dbReference type="EMBL" id="NKLP01000043">
    <property type="protein sequence ID" value="TDN33325.1"/>
    <property type="molecule type" value="Genomic_DNA"/>
</dbReference>
<reference evidence="1 11" key="4">
    <citation type="submission" date="2019-09" db="EMBL/GenBank/DDBJ databases">
        <title>Comparative analysis of L. crispatus genomes revealed niche specific adaptation to different host and body sites.</title>
        <authorList>
            <person name="Pan M."/>
            <person name="Hidalgo-Cantabrana C."/>
            <person name="Barrangou R."/>
        </authorList>
    </citation>
    <scope>NUCLEOTIDE SEQUENCE [LARGE SCALE GENOMIC DNA]</scope>
    <source>
        <strain evidence="1 11">NCK2488</strain>
    </source>
</reference>
<dbReference type="PATRIC" id="fig|47770.28.peg.1528"/>
<dbReference type="EMBL" id="VUAV01000001">
    <property type="protein sequence ID" value="KAA8813869.1"/>
    <property type="molecule type" value="Genomic_DNA"/>
</dbReference>
<evidence type="ECO:0000313" key="8">
    <source>
        <dbReference type="Proteomes" id="UP000067598"/>
    </source>
</evidence>
<evidence type="ECO:0000313" key="5">
    <source>
        <dbReference type="EMBL" id="MES5149908.1"/>
    </source>
</evidence>
<reference evidence="4" key="6">
    <citation type="submission" date="2023-08" db="EMBL/GenBank/DDBJ databases">
        <title>Lactobacillus from the Female Urinary Tract.</title>
        <authorList>
            <person name="Stegman N."/>
            <person name="Jackson B."/>
            <person name="Steiling M."/>
            <person name="Sedano C."/>
            <person name="Wolfe A."/>
            <person name="Putonti C."/>
        </authorList>
    </citation>
    <scope>NUCLEOTIDE SEQUENCE</scope>
    <source>
        <strain evidence="4">UMB5661</strain>
    </source>
</reference>
<evidence type="ECO:0000313" key="10">
    <source>
        <dbReference type="Proteomes" id="UP000295195"/>
    </source>
</evidence>
<evidence type="ECO:0000313" key="1">
    <source>
        <dbReference type="EMBL" id="KAA8813869.1"/>
    </source>
</evidence>
<dbReference type="EMBL" id="LJGP01000005">
    <property type="protein sequence ID" value="KWU04808.1"/>
    <property type="molecule type" value="Genomic_DNA"/>
</dbReference>
<accession>A0A109DG66</accession>
<name>A0A109DG66_9LACO</name>
<organism evidence="2 8">
    <name type="scientific">Lactobacillus crispatus</name>
    <dbReference type="NCBI Taxonomy" id="47770"/>
    <lineage>
        <taxon>Bacteria</taxon>
        <taxon>Bacillati</taxon>
        <taxon>Bacillota</taxon>
        <taxon>Bacilli</taxon>
        <taxon>Lactobacillales</taxon>
        <taxon>Lactobacillaceae</taxon>
        <taxon>Lactobacillus</taxon>
    </lineage>
</organism>
<dbReference type="RefSeq" id="WP_005720890.1">
    <property type="nucleotide sequence ID" value="NZ_AP025162.1"/>
</dbReference>
<evidence type="ECO:0000313" key="11">
    <source>
        <dbReference type="Proteomes" id="UP000324504"/>
    </source>
</evidence>
<dbReference type="Proteomes" id="UP000067598">
    <property type="component" value="Unassembled WGS sequence"/>
</dbReference>
<dbReference type="EMBL" id="SCLX01000015">
    <property type="protein sequence ID" value="RXF58238.1"/>
    <property type="molecule type" value="Genomic_DNA"/>
</dbReference>
<evidence type="ECO:0000313" key="4">
    <source>
        <dbReference type="EMBL" id="MDT9608652.1"/>
    </source>
</evidence>
<reference evidence="2 8" key="1">
    <citation type="journal article" date="2016" name="Microbiology (Mosc.)">
        <title>Comparison of Lactobacillus crispatus isolates from Lactobacillus-dominated vaginal microbiomes with isolates from microbiomes containing bacterial vaginosis-associated bacteria.</title>
        <authorList>
            <person name="Abdelmaksoud A.A."/>
            <person name="Koparde V.N."/>
            <person name="Sheth N.U."/>
            <person name="Serrano M.G."/>
            <person name="Glascock A.L."/>
            <person name="Fettweis J.M."/>
            <person name="Strauss Iii J.F."/>
            <person name="Buck G.A."/>
            <person name="Jefferson K.K."/>
        </authorList>
    </citation>
    <scope>NUCLEOTIDE SEQUENCE [LARGE SCALE GENOMIC DNA]</scope>
    <source>
        <strain evidence="2 8">VMC3</strain>
    </source>
</reference>
<comment type="caution">
    <text evidence="2">The sequence shown here is derived from an EMBL/GenBank/DDBJ whole genome shotgun (WGS) entry which is preliminary data.</text>
</comment>
<proteinExistence type="predicted"/>
<evidence type="ECO:0000313" key="12">
    <source>
        <dbReference type="Proteomes" id="UP001434419"/>
    </source>
</evidence>
<dbReference type="EMBL" id="JAVTXN010000002">
    <property type="protein sequence ID" value="MDT9608652.1"/>
    <property type="molecule type" value="Genomic_DNA"/>
</dbReference>
<dbReference type="Proteomes" id="UP000324504">
    <property type="component" value="Unassembled WGS sequence"/>
</dbReference>
<dbReference type="AlphaFoldDB" id="A0A109DG66"/>
<evidence type="ECO:0000313" key="3">
    <source>
        <dbReference type="EMBL" id="MBI1707375.1"/>
    </source>
</evidence>
<keyword evidence="12" id="KW-1185">Reference proteome</keyword>
<dbReference type="Proteomes" id="UP001194414">
    <property type="component" value="Unassembled WGS sequence"/>
</dbReference>
<dbReference type="Proteomes" id="UP000295195">
    <property type="component" value="Unassembled WGS sequence"/>
</dbReference>
<dbReference type="Proteomes" id="UP000289808">
    <property type="component" value="Unassembled WGS sequence"/>
</dbReference>
<evidence type="ECO:0000313" key="6">
    <source>
        <dbReference type="EMBL" id="RXF58238.1"/>
    </source>
</evidence>
<dbReference type="EMBL" id="JACCPP010000008">
    <property type="protein sequence ID" value="MBI1707375.1"/>
    <property type="molecule type" value="Genomic_DNA"/>
</dbReference>
<dbReference type="EMBL" id="JBETVU010000012">
    <property type="protein sequence ID" value="MES5149908.1"/>
    <property type="molecule type" value="Genomic_DNA"/>
</dbReference>